<comment type="caution">
    <text evidence="1">The sequence shown here is derived from an EMBL/GenBank/DDBJ whole genome shotgun (WGS) entry which is preliminary data.</text>
</comment>
<gene>
    <name evidence="1" type="ORF">Vadar_010048</name>
</gene>
<dbReference type="Proteomes" id="UP000828048">
    <property type="component" value="Chromosome 2"/>
</dbReference>
<organism evidence="1 2">
    <name type="scientific">Vaccinium darrowii</name>
    <dbReference type="NCBI Taxonomy" id="229202"/>
    <lineage>
        <taxon>Eukaryota</taxon>
        <taxon>Viridiplantae</taxon>
        <taxon>Streptophyta</taxon>
        <taxon>Embryophyta</taxon>
        <taxon>Tracheophyta</taxon>
        <taxon>Spermatophyta</taxon>
        <taxon>Magnoliopsida</taxon>
        <taxon>eudicotyledons</taxon>
        <taxon>Gunneridae</taxon>
        <taxon>Pentapetalae</taxon>
        <taxon>asterids</taxon>
        <taxon>Ericales</taxon>
        <taxon>Ericaceae</taxon>
        <taxon>Vaccinioideae</taxon>
        <taxon>Vaccinieae</taxon>
        <taxon>Vaccinium</taxon>
    </lineage>
</organism>
<dbReference type="EMBL" id="CM037152">
    <property type="protein sequence ID" value="KAH7833823.1"/>
    <property type="molecule type" value="Genomic_DNA"/>
</dbReference>
<accession>A0ACB7WZH5</accession>
<evidence type="ECO:0000313" key="1">
    <source>
        <dbReference type="EMBL" id="KAH7833823.1"/>
    </source>
</evidence>
<keyword evidence="2" id="KW-1185">Reference proteome</keyword>
<proteinExistence type="predicted"/>
<evidence type="ECO:0000313" key="2">
    <source>
        <dbReference type="Proteomes" id="UP000828048"/>
    </source>
</evidence>
<name>A0ACB7WZH5_9ERIC</name>
<sequence>MIAVMKYEHRFAILECLIMQRWTRRARPEGQQPNVSQISRSLTRKARYGILSSHYNLMSFYASHEEESFQLARQVGEQMTSCMRKRWEMRNNGSKNEVGETSGVASKFGVADPIIVKLKGKPAHNSKVRKPWAPRKCNHWKGIGHNKRTCSKLSSNKCGLEPICNIKGSANLHLVQEFFKRIFRDTVDTVNMVFETVVQGKRIVVMPDHLAKILKFKRPQPDEAQYPYKKSVVRKPEREEIWPTLCEKGCEPDEDGKILLRDLKDDFLILHHIFGGMYTLHPHVARSIWNRLQCYLLCTMGINRMSPG</sequence>
<reference evidence="1 2" key="1">
    <citation type="journal article" date="2021" name="Hortic Res">
        <title>High-quality reference genome and annotation aids understanding of berry development for evergreen blueberry (Vaccinium darrowii).</title>
        <authorList>
            <person name="Yu J."/>
            <person name="Hulse-Kemp A.M."/>
            <person name="Babiker E."/>
            <person name="Staton M."/>
        </authorList>
    </citation>
    <scope>NUCLEOTIDE SEQUENCE [LARGE SCALE GENOMIC DNA]</scope>
    <source>
        <strain evidence="2">cv. NJ 8807/NJ 8810</strain>
        <tissue evidence="1">Young leaf</tissue>
    </source>
</reference>
<protein>
    <submittedName>
        <fullName evidence="1">Uncharacterized protein</fullName>
    </submittedName>
</protein>